<keyword evidence="2" id="KW-1185">Reference proteome</keyword>
<dbReference type="SUPFAM" id="SSF56112">
    <property type="entry name" value="Protein kinase-like (PK-like)"/>
    <property type="match status" value="1"/>
</dbReference>
<organism evidence="1 2">
    <name type="scientific">Pseudomethylobacillus aquaticus</name>
    <dbReference type="NCBI Taxonomy" id="2676064"/>
    <lineage>
        <taxon>Bacteria</taxon>
        <taxon>Pseudomonadati</taxon>
        <taxon>Pseudomonadota</taxon>
        <taxon>Betaproteobacteria</taxon>
        <taxon>Nitrosomonadales</taxon>
        <taxon>Methylophilaceae</taxon>
        <taxon>Pseudomethylobacillus</taxon>
    </lineage>
</organism>
<evidence type="ECO:0008006" key="3">
    <source>
        <dbReference type="Google" id="ProtNLM"/>
    </source>
</evidence>
<reference evidence="1 2" key="1">
    <citation type="submission" date="2018-10" db="EMBL/GenBank/DDBJ databases">
        <authorList>
            <person name="Chen W.-M."/>
        </authorList>
    </citation>
    <scope>NUCLEOTIDE SEQUENCE [LARGE SCALE GENOMIC DNA]</scope>
    <source>
        <strain evidence="1 2">H-5</strain>
    </source>
</reference>
<comment type="caution">
    <text evidence="1">The sequence shown here is derived from an EMBL/GenBank/DDBJ whole genome shotgun (WGS) entry which is preliminary data.</text>
</comment>
<dbReference type="Gene3D" id="3.20.20.80">
    <property type="entry name" value="Glycosidases"/>
    <property type="match status" value="1"/>
</dbReference>
<dbReference type="InterPro" id="IPR017853">
    <property type="entry name" value="GH"/>
</dbReference>
<dbReference type="Pfam" id="PF06293">
    <property type="entry name" value="Kdo"/>
    <property type="match status" value="1"/>
</dbReference>
<dbReference type="Proteomes" id="UP000275137">
    <property type="component" value="Unassembled WGS sequence"/>
</dbReference>
<dbReference type="SUPFAM" id="SSF51445">
    <property type="entry name" value="(Trans)glycosidases"/>
    <property type="match status" value="1"/>
</dbReference>
<dbReference type="RefSeq" id="WP_123237807.1">
    <property type="nucleotide sequence ID" value="NZ_RJVP01000005.1"/>
</dbReference>
<dbReference type="AlphaFoldDB" id="A0A3N0UZ19"/>
<protein>
    <recommendedName>
        <fullName evidence="3">Protein kinase domain-containing protein</fullName>
    </recommendedName>
</protein>
<sequence length="740" mass="82869">MSAENKGVLTPALLWAGLRYVLRGGLAKPGGHLPSTGHTVPADFAGVGVATADDTAVDEVVMQALQHMGLRQARIDLSYGDLEGPPNRLLERLLAADIGVMLHLVQPYSAARRMAEASVQQEWHNFVANVLQRYGQRIRCIEIGSTINRRRWAGYDSKGFFIAWDIAYRLIRAHGVTLAGPNVTDFEPLYNIAVLGKLAQLGQLPDIHTNNLFSERVTEPERYDHRILGFQWARRLKVNLVKKARLLQDIGLHFGVSRLSSPAAFWTLPRIERLLPDGEEKQADYLARHMLLCAASGVLEQAFWGPLICQREGLIDDGSDGYPALERITHYASVAGTQFRARPALLAMRTFNTLIPGSRYEGAMHTTRGLELHAFRSAEQYVHAVWTSNGKAIALASVYPASALSQARCLDRDGELLAALPALVSEAPIYLCWPADTNNQAVSKLPSSPFFSIHRHMRGRYYHLFEADGWRGMFVASSAAAAGILQEVLHPARLPAPTKATTLRNARNVIWAIENPLIGKVVAKQPIKIALQKHLVDRFKPSKARRSWDAAAELMRRGIPTAEPIAYFERINDRSLKENYYICDFFPADFSARELLSAFAAGAAEFEGISQEAAYQQLSQFLLMLHGRGVFFRDLSGGNILIRKQADGTLAFSLIDINRAHFFNKSTVLSKRIADLTRICNKLHWEGREQLVGRYLAALGRPFSLRFKLPFYLYDSKVWLKRHLGRKAITRLFRKKRPAH</sequence>
<accession>A0A3N0UZ19</accession>
<dbReference type="EMBL" id="RJVP01000005">
    <property type="protein sequence ID" value="ROH85488.1"/>
    <property type="molecule type" value="Genomic_DNA"/>
</dbReference>
<name>A0A3N0UZ19_9PROT</name>
<gene>
    <name evidence="1" type="ORF">ED236_09895</name>
</gene>
<dbReference type="InterPro" id="IPR011009">
    <property type="entry name" value="Kinase-like_dom_sf"/>
</dbReference>
<dbReference type="Gene3D" id="1.10.510.10">
    <property type="entry name" value="Transferase(Phosphotransferase) domain 1"/>
    <property type="match status" value="1"/>
</dbReference>
<evidence type="ECO:0000313" key="2">
    <source>
        <dbReference type="Proteomes" id="UP000275137"/>
    </source>
</evidence>
<evidence type="ECO:0000313" key="1">
    <source>
        <dbReference type="EMBL" id="ROH85488.1"/>
    </source>
</evidence>
<proteinExistence type="predicted"/>